<dbReference type="EMBL" id="JARBJD010000040">
    <property type="protein sequence ID" value="KAK2958172.1"/>
    <property type="molecule type" value="Genomic_DNA"/>
</dbReference>
<gene>
    <name evidence="1" type="ORF">BLNAU_6876</name>
</gene>
<comment type="caution">
    <text evidence="1">The sequence shown here is derived from an EMBL/GenBank/DDBJ whole genome shotgun (WGS) entry which is preliminary data.</text>
</comment>
<protein>
    <submittedName>
        <fullName evidence="1">Uncharacterized protein</fullName>
    </submittedName>
</protein>
<accession>A0ABQ9Y351</accession>
<proteinExistence type="predicted"/>
<organism evidence="1 2">
    <name type="scientific">Blattamonas nauphoetae</name>
    <dbReference type="NCBI Taxonomy" id="2049346"/>
    <lineage>
        <taxon>Eukaryota</taxon>
        <taxon>Metamonada</taxon>
        <taxon>Preaxostyla</taxon>
        <taxon>Oxymonadida</taxon>
        <taxon>Blattamonas</taxon>
    </lineage>
</organism>
<evidence type="ECO:0000313" key="1">
    <source>
        <dbReference type="EMBL" id="KAK2958172.1"/>
    </source>
</evidence>
<keyword evidence="2" id="KW-1185">Reference proteome</keyword>
<name>A0ABQ9Y351_9EUKA</name>
<evidence type="ECO:0000313" key="2">
    <source>
        <dbReference type="Proteomes" id="UP001281761"/>
    </source>
</evidence>
<dbReference type="Proteomes" id="UP001281761">
    <property type="component" value="Unassembled WGS sequence"/>
</dbReference>
<sequence length="357" mass="40316">MNPLINTTDATSNTALSDLSSTPLPFSMDCSPFLNWDEETRDSEHEWGVVFWSLVATLKLRPALDVTLEVKAAKFLKYVSPRTRSSTDAFLNKFASNSGDPLTNFVQSLVVLLSSTRQIITTAAMKMLKTVMDWGSTKILLTLVKADLIPQLITTLNSISPSFAKAQDISVLLLIIIPSFLWLATPTGLAKLGIEDGDEQQAVHETVLTQVLEPSEPYICHLCANRFSIVTYDLSENFLDILAKQLTICPYNQHTMDYVLHLPVVLTIPSCLSFFDNEMSIWSFLFSMVDAQERWDEQGGEERQRWNKVLRMLRMEGFEDAIEPKLRNDEYGKTGNFVVSYSIEWNNLLGMNVPQQK</sequence>
<reference evidence="1 2" key="1">
    <citation type="journal article" date="2022" name="bioRxiv">
        <title>Genomics of Preaxostyla Flagellates Illuminates Evolutionary Transitions and the Path Towards Mitochondrial Loss.</title>
        <authorList>
            <person name="Novak L.V.F."/>
            <person name="Treitli S.C."/>
            <person name="Pyrih J."/>
            <person name="Halakuc P."/>
            <person name="Pipaliya S.V."/>
            <person name="Vacek V."/>
            <person name="Brzon O."/>
            <person name="Soukal P."/>
            <person name="Eme L."/>
            <person name="Dacks J.B."/>
            <person name="Karnkowska A."/>
            <person name="Elias M."/>
            <person name="Hampl V."/>
        </authorList>
    </citation>
    <scope>NUCLEOTIDE SEQUENCE [LARGE SCALE GENOMIC DNA]</scope>
    <source>
        <strain evidence="1">NAU3</strain>
        <tissue evidence="1">Gut</tissue>
    </source>
</reference>